<name>A0AAD5LSC0_PARTN</name>
<organism evidence="1 2">
    <name type="scientific">Parelaphostrongylus tenuis</name>
    <name type="common">Meningeal worm</name>
    <dbReference type="NCBI Taxonomy" id="148309"/>
    <lineage>
        <taxon>Eukaryota</taxon>
        <taxon>Metazoa</taxon>
        <taxon>Ecdysozoa</taxon>
        <taxon>Nematoda</taxon>
        <taxon>Chromadorea</taxon>
        <taxon>Rhabditida</taxon>
        <taxon>Rhabditina</taxon>
        <taxon>Rhabditomorpha</taxon>
        <taxon>Strongyloidea</taxon>
        <taxon>Metastrongylidae</taxon>
        <taxon>Parelaphostrongylus</taxon>
    </lineage>
</organism>
<sequence length="68" mass="7689">MNKDDFVAWFTVPFCIMGVFGQVDLNVQKGSQFAFGISRADAKTNHKKSMVSLLHIFYGNLKTMQSKN</sequence>
<evidence type="ECO:0000313" key="2">
    <source>
        <dbReference type="Proteomes" id="UP001196413"/>
    </source>
</evidence>
<proteinExistence type="predicted"/>
<dbReference type="EMBL" id="JAHQIW010000080">
    <property type="protein sequence ID" value="KAJ1345902.1"/>
    <property type="molecule type" value="Genomic_DNA"/>
</dbReference>
<accession>A0AAD5LSC0</accession>
<evidence type="ECO:0000313" key="1">
    <source>
        <dbReference type="EMBL" id="KAJ1345902.1"/>
    </source>
</evidence>
<gene>
    <name evidence="1" type="ORF">KIN20_000535</name>
</gene>
<reference evidence="1" key="1">
    <citation type="submission" date="2021-06" db="EMBL/GenBank/DDBJ databases">
        <title>Parelaphostrongylus tenuis whole genome reference sequence.</title>
        <authorList>
            <person name="Garwood T.J."/>
            <person name="Larsen P.A."/>
            <person name="Fountain-Jones N.M."/>
            <person name="Garbe J.R."/>
            <person name="Macchietto M.G."/>
            <person name="Kania S.A."/>
            <person name="Gerhold R.W."/>
            <person name="Richards J.E."/>
            <person name="Wolf T.M."/>
        </authorList>
    </citation>
    <scope>NUCLEOTIDE SEQUENCE</scope>
    <source>
        <strain evidence="1">MNPRO001-30</strain>
        <tissue evidence="1">Meninges</tissue>
    </source>
</reference>
<protein>
    <submittedName>
        <fullName evidence="1">Uncharacterized protein</fullName>
    </submittedName>
</protein>
<dbReference type="Proteomes" id="UP001196413">
    <property type="component" value="Unassembled WGS sequence"/>
</dbReference>
<comment type="caution">
    <text evidence="1">The sequence shown here is derived from an EMBL/GenBank/DDBJ whole genome shotgun (WGS) entry which is preliminary data.</text>
</comment>
<keyword evidence="2" id="KW-1185">Reference proteome</keyword>
<dbReference type="AlphaFoldDB" id="A0AAD5LSC0"/>